<gene>
    <name evidence="1" type="ORF">PPERSA_12690</name>
</gene>
<reference evidence="1 2" key="1">
    <citation type="journal article" date="2015" name="Sci. Rep.">
        <title>Genome of the facultative scuticociliatosis pathogen Pseudocohnilembus persalinus provides insight into its virulence through horizontal gene transfer.</title>
        <authorList>
            <person name="Xiong J."/>
            <person name="Wang G."/>
            <person name="Cheng J."/>
            <person name="Tian M."/>
            <person name="Pan X."/>
            <person name="Warren A."/>
            <person name="Jiang C."/>
            <person name="Yuan D."/>
            <person name="Miao W."/>
        </authorList>
    </citation>
    <scope>NUCLEOTIDE SEQUENCE [LARGE SCALE GENOMIC DNA]</scope>
    <source>
        <strain evidence="1">36N120E</strain>
    </source>
</reference>
<sequence>MAKRKLNFYESEREKVIKNFELKDYSHLIQQEKQTSQEIISHEYLDELNAKINIYVDNLINIQDQPFAKMSDPKSLAIFKMEQQSLLMKNMQLDEISGLLKQIKQYLNEYKDLKGQIYQYFSITEHQQQKREYKKLNKKNEYYDNLYIKLSLYQKYINQINRKIFLKASRFKRFVERAYKKTEAKKQDKIKILEN</sequence>
<comment type="caution">
    <text evidence="1">The sequence shown here is derived from an EMBL/GenBank/DDBJ whole genome shotgun (WGS) entry which is preliminary data.</text>
</comment>
<dbReference type="Proteomes" id="UP000054937">
    <property type="component" value="Unassembled WGS sequence"/>
</dbReference>
<evidence type="ECO:0000313" key="1">
    <source>
        <dbReference type="EMBL" id="KRX05512.1"/>
    </source>
</evidence>
<name>A0A0V0QU98_PSEPJ</name>
<organism evidence="1 2">
    <name type="scientific">Pseudocohnilembus persalinus</name>
    <name type="common">Ciliate</name>
    <dbReference type="NCBI Taxonomy" id="266149"/>
    <lineage>
        <taxon>Eukaryota</taxon>
        <taxon>Sar</taxon>
        <taxon>Alveolata</taxon>
        <taxon>Ciliophora</taxon>
        <taxon>Intramacronucleata</taxon>
        <taxon>Oligohymenophorea</taxon>
        <taxon>Scuticociliatia</taxon>
        <taxon>Philasterida</taxon>
        <taxon>Pseudocohnilembidae</taxon>
        <taxon>Pseudocohnilembus</taxon>
    </lineage>
</organism>
<proteinExistence type="predicted"/>
<keyword evidence="2" id="KW-1185">Reference proteome</keyword>
<protein>
    <submittedName>
        <fullName evidence="1">Uncharacterized protein</fullName>
    </submittedName>
</protein>
<evidence type="ECO:0000313" key="2">
    <source>
        <dbReference type="Proteomes" id="UP000054937"/>
    </source>
</evidence>
<accession>A0A0V0QU98</accession>
<dbReference type="EMBL" id="LDAU01000106">
    <property type="protein sequence ID" value="KRX05512.1"/>
    <property type="molecule type" value="Genomic_DNA"/>
</dbReference>
<dbReference type="InParanoid" id="A0A0V0QU98"/>
<dbReference type="AlphaFoldDB" id="A0A0V0QU98"/>